<name>A0ACC2WZW0_9TREE</name>
<comment type="caution">
    <text evidence="1">The sequence shown here is derived from an EMBL/GenBank/DDBJ whole genome shotgun (WGS) entry which is preliminary data.</text>
</comment>
<organism evidence="1 2">
    <name type="scientific">Naganishia adeliensis</name>
    <dbReference type="NCBI Taxonomy" id="92952"/>
    <lineage>
        <taxon>Eukaryota</taxon>
        <taxon>Fungi</taxon>
        <taxon>Dikarya</taxon>
        <taxon>Basidiomycota</taxon>
        <taxon>Agaricomycotina</taxon>
        <taxon>Tremellomycetes</taxon>
        <taxon>Filobasidiales</taxon>
        <taxon>Filobasidiaceae</taxon>
        <taxon>Naganishia</taxon>
    </lineage>
</organism>
<accession>A0ACC2WZW0</accession>
<proteinExistence type="predicted"/>
<evidence type="ECO:0000313" key="2">
    <source>
        <dbReference type="Proteomes" id="UP001230649"/>
    </source>
</evidence>
<reference evidence="1" key="1">
    <citation type="submission" date="2023-04" db="EMBL/GenBank/DDBJ databases">
        <title>Draft Genome sequencing of Naganishia species isolated from polar environments using Oxford Nanopore Technology.</title>
        <authorList>
            <person name="Leo P."/>
            <person name="Venkateswaran K."/>
        </authorList>
    </citation>
    <scope>NUCLEOTIDE SEQUENCE</scope>
    <source>
        <strain evidence="1">MNA-CCFEE 5262</strain>
    </source>
</reference>
<evidence type="ECO:0000313" key="1">
    <source>
        <dbReference type="EMBL" id="KAJ9116577.1"/>
    </source>
</evidence>
<dbReference type="Proteomes" id="UP001230649">
    <property type="component" value="Unassembled WGS sequence"/>
</dbReference>
<sequence length="1991" mass="215834">MASSTVLRETLDLAPNDKKDLIFSLIQSLPRSLLSQVHEELTEVLRRDIIGDLPRELAVLIFVKLDTSSLLACGAVSRAWYAAANDQSLWHIRCADHDIHPHPSTSWRDVFVQRDRIQRQKAETDALQDLTRSRQRQRQRGEGAGEGDVWDDEYERSLAVGEDFPGNTGSATQGILDSGGVSGPTLEQAGSAMIGNLSVAGLRRDVQERAIVSSDLGEPFGSDLSVGEGQPTLSTPRRPSFKTGRHQSGLPIFILPTPSGPSAGHANSSPLAQSTRTSNPTTGLASASLPIASHSHEPFPKPHVNYKHLYLLHRIVKQRFISGRQRPYILDSRTSCLSGGLEGHREGIYCLQILHEELVVPTTIPSAMAPQSPTRRSTDTNASAGTSAAPGLTSARSSPTVEGRNWVLSGSRDKTIRLWDLDTLRVVKIYQSDSALNQGHTNSVLTLHARTVPAMSDDGSSVGVSGLGGAAGKCVKMISGGSDGRLVIWDVLTGKILGQIQAHDRGESVLCVRFDEKRIVSCSKDRSIRTFDSKTLEPLLVLGGSNPNVGVLAENHHLDADIPGPHEIEGHRAAVNAIELVKDYIISVSGDRTLRVWSAETGDCMLIIDAHSRGIASLDIDVGTGTCVTGSSDWGIRKHELGEWGLDIGQGRGEEAPEEAGTSSEYPTIRRRKSGPQLSVAGASVGNGVASLTTAVRQLDISPRQVQHPHGFEFRAGQGCCIATRSRYFPSQLFTQAHGRGAPQPMGMFNVAGSGASTPSGGHACFNCEKKGHTDLVRSLWLGDDVVFSGSYDSKLKVWDRHTGLLIKDLPDLHTGRIFSVVGDKTKVISSGIDQRIVIWDFAFGLDTSFVDLFSPDRMSNASRMPKDEALETSRRSLTTSSAQMDTAMMEQREILPRTHKHSRSGSSSTLLRLATTNSLQAASGNVDPFVPLTSTMSSVTSQERDGPLLGLGLVPDSNGQTVEESYLPIPQQPTAASQHLPKQYLPVSEEIRNTHKGRSSSLSALWKPMKKDGQRNDQGGKGHFRGYSEIQYITAPLKPGTVDGFTFPDQEEVLLPNGTSSEEAAGHSAYKAASPVVSPSSSEKRRNQYSLRRMFLHRKSSSGNGPSRSASEGLSPSISTPWGLTVASFRPVAVADTAAPQTSEFTPDLRQLSLENSILVSRESDSNGLLAQSRARDMPVPSAPVPLTSPFKGTRMERSRSLGQYMPVTGNSASATSAATLGHKPRRYDASTMFHRIEPRKTWKQLTRPAPNLTLSAVAPRQLLDALGEDNRGPSPALSGHRVLREGVQRDRERATWAAQARISSGQALRMRLPSVGKTAHQDRKYQLARFAPQPIGFEPVLGLDASSEKPRRLRKHERSGSLGNVVAGPFTAVVSNGAHKSRTGPSASEAISGDGSAAPLGQRRASEPASARRATTTFLRYLSQTKRSRKAFEDGHTPSADDNQQRYVPLRKSSLRAPLSPRLSLHRDKPLPPEPHAEKRSSTIRHSVSTPDLRILSGLEVKPGTFSGENADMRSPPQSPYRGDSTMNLFSTPSVAGRLAHHLGADQPGSLTSKSTPTTIQILSDTSQPAVEPFTPTRQAAWDQWHTMQPRSPSSPVPERLPLDTVLALASRQLTSPRQKRPSMEEAVNRARIANQLFGDLENQSSSGSWPAQMVAEGEAVRTPRDDRFPTMTGGSPNGDSQYAVRPFSPRTPRTAQLLAGTPGSTEASPMPGASFDDIERDLFFSRPRRLWGSPVVLPSRENNHLHRFGSDSSGDARQSKDSGGSMSTRLALTSDNASQDAHGNVEIATPNLSQNGHDKARFPAISEEDRASEVRECDLIQVDEDRFDDHRWMQKGYLTRDASSNTSKESSCGTLLNLNQVDARRPRDVQLDELSGFTNGALHRSSMIPEFGLLESPNADPLMSDREDPSVGEDSTQNGSSPPVYLKLPSFIRQESNISINSYADSFVTAQSNSTIKATAKIPEFSRQNTDATTMSYATARGEAFVEM</sequence>
<dbReference type="EMBL" id="JASBWS010000003">
    <property type="protein sequence ID" value="KAJ9116577.1"/>
    <property type="molecule type" value="Genomic_DNA"/>
</dbReference>
<keyword evidence="2" id="KW-1185">Reference proteome</keyword>
<gene>
    <name evidence="1" type="ORF">QFC20_000509</name>
</gene>
<protein>
    <submittedName>
        <fullName evidence="1">Uncharacterized protein</fullName>
    </submittedName>
</protein>